<evidence type="ECO:0000256" key="5">
    <source>
        <dbReference type="SAM" id="SignalP"/>
    </source>
</evidence>
<dbReference type="RefSeq" id="WP_174134372.1">
    <property type="nucleotide sequence ID" value="NZ_JABUFE010000001.1"/>
</dbReference>
<dbReference type="InterPro" id="IPR039567">
    <property type="entry name" value="Gly-zipper"/>
</dbReference>
<dbReference type="Pfam" id="PF00691">
    <property type="entry name" value="OmpA"/>
    <property type="match status" value="1"/>
</dbReference>
<evidence type="ECO:0000259" key="6">
    <source>
        <dbReference type="PROSITE" id="PS51123"/>
    </source>
</evidence>
<evidence type="ECO:0000313" key="8">
    <source>
        <dbReference type="Proteomes" id="UP000777935"/>
    </source>
</evidence>
<dbReference type="Proteomes" id="UP000777935">
    <property type="component" value="Unassembled WGS sequence"/>
</dbReference>
<dbReference type="InterPro" id="IPR006664">
    <property type="entry name" value="OMP_bac"/>
</dbReference>
<dbReference type="Pfam" id="PF13488">
    <property type="entry name" value="Gly-zipper_Omp"/>
    <property type="match status" value="1"/>
</dbReference>
<comment type="subcellular location">
    <subcellularLocation>
        <location evidence="1">Cell outer membrane</location>
    </subcellularLocation>
</comment>
<accession>A0ABX2IMP2</accession>
<keyword evidence="2 4" id="KW-0472">Membrane</keyword>
<dbReference type="PROSITE" id="PS01068">
    <property type="entry name" value="OMPA_1"/>
    <property type="match status" value="1"/>
</dbReference>
<dbReference type="PROSITE" id="PS51123">
    <property type="entry name" value="OMPA_2"/>
    <property type="match status" value="1"/>
</dbReference>
<dbReference type="InterPro" id="IPR006690">
    <property type="entry name" value="OMPA-like_CS"/>
</dbReference>
<dbReference type="PROSITE" id="PS51257">
    <property type="entry name" value="PROKAR_LIPOPROTEIN"/>
    <property type="match status" value="1"/>
</dbReference>
<reference evidence="7 8" key="1">
    <citation type="submission" date="2020-06" db="EMBL/GenBank/DDBJ databases">
        <title>Sulfitobacter algicola sp. nov., isolated from green algae.</title>
        <authorList>
            <person name="Wang C."/>
        </authorList>
    </citation>
    <scope>NUCLEOTIDE SEQUENCE [LARGE SCALE GENOMIC DNA]</scope>
    <source>
        <strain evidence="7 8">1151</strain>
    </source>
</reference>
<organism evidence="7 8">
    <name type="scientific">Parasulfitobacter algicola</name>
    <dbReference type="NCBI Taxonomy" id="2614809"/>
    <lineage>
        <taxon>Bacteria</taxon>
        <taxon>Pseudomonadati</taxon>
        <taxon>Pseudomonadota</taxon>
        <taxon>Alphaproteobacteria</taxon>
        <taxon>Rhodobacterales</taxon>
        <taxon>Roseobacteraceae</taxon>
        <taxon>Parasulfitobacter</taxon>
    </lineage>
</organism>
<feature type="chain" id="PRO_5047465765" evidence="5">
    <location>
        <begin position="20"/>
        <end position="222"/>
    </location>
</feature>
<dbReference type="SUPFAM" id="SSF103088">
    <property type="entry name" value="OmpA-like"/>
    <property type="match status" value="1"/>
</dbReference>
<keyword evidence="8" id="KW-1185">Reference proteome</keyword>
<evidence type="ECO:0000313" key="7">
    <source>
        <dbReference type="EMBL" id="NSX53246.1"/>
    </source>
</evidence>
<evidence type="ECO:0000256" key="4">
    <source>
        <dbReference type="PROSITE-ProRule" id="PRU00473"/>
    </source>
</evidence>
<dbReference type="EMBL" id="JABUFE010000001">
    <property type="protein sequence ID" value="NSX53246.1"/>
    <property type="molecule type" value="Genomic_DNA"/>
</dbReference>
<dbReference type="PANTHER" id="PTHR30329">
    <property type="entry name" value="STATOR ELEMENT OF FLAGELLAR MOTOR COMPLEX"/>
    <property type="match status" value="1"/>
</dbReference>
<evidence type="ECO:0000256" key="1">
    <source>
        <dbReference type="ARBA" id="ARBA00004442"/>
    </source>
</evidence>
<dbReference type="CDD" id="cd07185">
    <property type="entry name" value="OmpA_C-like"/>
    <property type="match status" value="1"/>
</dbReference>
<dbReference type="Gene3D" id="3.30.1330.60">
    <property type="entry name" value="OmpA-like domain"/>
    <property type="match status" value="1"/>
</dbReference>
<protein>
    <submittedName>
        <fullName evidence="7">OmpA family protein</fullName>
    </submittedName>
</protein>
<dbReference type="PRINTS" id="PR01021">
    <property type="entry name" value="OMPADOMAIN"/>
</dbReference>
<proteinExistence type="predicted"/>
<evidence type="ECO:0000256" key="3">
    <source>
        <dbReference type="ARBA" id="ARBA00023237"/>
    </source>
</evidence>
<name>A0ABX2IMP2_9RHOB</name>
<feature type="domain" description="OmpA-like" evidence="6">
    <location>
        <begin position="105"/>
        <end position="222"/>
    </location>
</feature>
<keyword evidence="3" id="KW-0998">Cell outer membrane</keyword>
<dbReference type="InterPro" id="IPR006665">
    <property type="entry name" value="OmpA-like"/>
</dbReference>
<sequence>MIKAKFLGLAATVSIMLLGACTDPNTSGGTDPNRNTKTGAIVGGIAGAIIGSATAGDDGDERRRGAIIGGLAGAGGGALIGRQLDKQAAELRNDLNNNIDVVNTGERLIVTMPQDLLFAVDSTRVRPDLRSDLFVLSRSLNDYPDSSVIIIGHTDNTGPAGYNQDLSERRARSVGSVLTEGGVSQRRLRTIGRGEEQPVASNLTPEGRAQNRRVEIVIQPNT</sequence>
<keyword evidence="5" id="KW-0732">Signal</keyword>
<dbReference type="InterPro" id="IPR036737">
    <property type="entry name" value="OmpA-like_sf"/>
</dbReference>
<comment type="caution">
    <text evidence="7">The sequence shown here is derived from an EMBL/GenBank/DDBJ whole genome shotgun (WGS) entry which is preliminary data.</text>
</comment>
<dbReference type="PRINTS" id="PR01023">
    <property type="entry name" value="NAFLGMOTY"/>
</dbReference>
<dbReference type="PANTHER" id="PTHR30329:SF21">
    <property type="entry name" value="LIPOPROTEIN YIAD-RELATED"/>
    <property type="match status" value="1"/>
</dbReference>
<evidence type="ECO:0000256" key="2">
    <source>
        <dbReference type="ARBA" id="ARBA00023136"/>
    </source>
</evidence>
<gene>
    <name evidence="7" type="ORF">HRQ87_00350</name>
</gene>
<feature type="signal peptide" evidence="5">
    <location>
        <begin position="1"/>
        <end position="19"/>
    </location>
</feature>
<dbReference type="InterPro" id="IPR050330">
    <property type="entry name" value="Bact_OuterMem_StrucFunc"/>
</dbReference>